<dbReference type="EMBL" id="PCQL01000009">
    <property type="protein sequence ID" value="PRC19442.1"/>
    <property type="molecule type" value="Genomic_DNA"/>
</dbReference>
<dbReference type="InterPro" id="IPR011004">
    <property type="entry name" value="Trimer_LpxA-like_sf"/>
</dbReference>
<dbReference type="AlphaFoldDB" id="A0A2S9EU64"/>
<reference evidence="1 2" key="1">
    <citation type="submission" date="2017-09" db="EMBL/GenBank/DDBJ databases">
        <title>Genomic, metabolic, and phenotypic characteristics of bacterial isolates from the natural microbiome of the model nematode Caenorhabditis elegans.</title>
        <authorList>
            <person name="Zimmermann J."/>
            <person name="Obeng N."/>
            <person name="Yang W."/>
            <person name="Obeng O."/>
            <person name="Kissoyan K."/>
            <person name="Pees B."/>
            <person name="Dirksen P."/>
            <person name="Hoppner M."/>
            <person name="Franke A."/>
            <person name="Rosenstiel P."/>
            <person name="Leippe M."/>
            <person name="Dierking K."/>
            <person name="Kaleta C."/>
            <person name="Schulenburg H."/>
        </authorList>
    </citation>
    <scope>NUCLEOTIDE SEQUENCE [LARGE SCALE GENOMIC DNA]</scope>
    <source>
        <strain evidence="1 2">MYb117</strain>
    </source>
</reference>
<keyword evidence="2" id="KW-1185">Reference proteome</keyword>
<dbReference type="Pfam" id="PF14602">
    <property type="entry name" value="Hexapep_2"/>
    <property type="match status" value="1"/>
</dbReference>
<sequence length="129" mass="13641">MISGYAYFEARAETAEIEIGEGTIFNNSAVIIADRGKVVIGRNCMIGSNFFVADSDFHGLEVENRANGKYQCADVVIGNDVFFGNDVKVLKGVTIHNGSVIGSGSIVTGDVLPGCIYGGVPAKLIRHIS</sequence>
<dbReference type="PANTHER" id="PTHR23416">
    <property type="entry name" value="SIALIC ACID SYNTHASE-RELATED"/>
    <property type="match status" value="1"/>
</dbReference>
<dbReference type="CDD" id="cd04647">
    <property type="entry name" value="LbH_MAT_like"/>
    <property type="match status" value="1"/>
</dbReference>
<dbReference type="Proteomes" id="UP000238045">
    <property type="component" value="Unassembled WGS sequence"/>
</dbReference>
<comment type="caution">
    <text evidence="1">The sequence shown here is derived from an EMBL/GenBank/DDBJ whole genome shotgun (WGS) entry which is preliminary data.</text>
</comment>
<proteinExistence type="predicted"/>
<keyword evidence="1" id="KW-0808">Transferase</keyword>
<dbReference type="Gene3D" id="2.160.10.10">
    <property type="entry name" value="Hexapeptide repeat proteins"/>
    <property type="match status" value="1"/>
</dbReference>
<dbReference type="InterPro" id="IPR001451">
    <property type="entry name" value="Hexapep"/>
</dbReference>
<accession>A0A2S9EU64</accession>
<dbReference type="PANTHER" id="PTHR23416:SF78">
    <property type="entry name" value="LIPOPOLYSACCHARIDE BIOSYNTHESIS O-ACETYL TRANSFERASE WBBJ-RELATED"/>
    <property type="match status" value="1"/>
</dbReference>
<evidence type="ECO:0000313" key="2">
    <source>
        <dbReference type="Proteomes" id="UP000238045"/>
    </source>
</evidence>
<organism evidence="1 2">
    <name type="scientific">Pseudomonas poae</name>
    <dbReference type="NCBI Taxonomy" id="200451"/>
    <lineage>
        <taxon>Bacteria</taxon>
        <taxon>Pseudomonadati</taxon>
        <taxon>Pseudomonadota</taxon>
        <taxon>Gammaproteobacteria</taxon>
        <taxon>Pseudomonadales</taxon>
        <taxon>Pseudomonadaceae</taxon>
        <taxon>Pseudomonas</taxon>
    </lineage>
</organism>
<dbReference type="InterPro" id="IPR051159">
    <property type="entry name" value="Hexapeptide_acetyltransf"/>
</dbReference>
<gene>
    <name evidence="1" type="ORF">CQZ99_10670</name>
</gene>
<dbReference type="SUPFAM" id="SSF51161">
    <property type="entry name" value="Trimeric LpxA-like enzymes"/>
    <property type="match status" value="1"/>
</dbReference>
<name>A0A2S9EU64_9PSED</name>
<dbReference type="Pfam" id="PF00132">
    <property type="entry name" value="Hexapep"/>
    <property type="match status" value="1"/>
</dbReference>
<protein>
    <submittedName>
        <fullName evidence="1">Acetyltransferase</fullName>
    </submittedName>
</protein>
<dbReference type="GO" id="GO:0016740">
    <property type="term" value="F:transferase activity"/>
    <property type="evidence" value="ECO:0007669"/>
    <property type="project" value="UniProtKB-KW"/>
</dbReference>
<evidence type="ECO:0000313" key="1">
    <source>
        <dbReference type="EMBL" id="PRC19442.1"/>
    </source>
</evidence>